<feature type="region of interest" description="Disordered" evidence="1">
    <location>
        <begin position="1"/>
        <end position="46"/>
    </location>
</feature>
<sequence length="46" mass="4712">MATTITSTSHRRILAIASPRGRFTPARPTAPAPAPPGIVGTDSLSL</sequence>
<protein>
    <submittedName>
        <fullName evidence="2">Uncharacterized protein</fullName>
    </submittedName>
</protein>
<accession>A0ABN0QRV9</accession>
<name>A0ABN0QRV9_MYCUL</name>
<dbReference type="EMBL" id="JAOL01000162">
    <property type="protein sequence ID" value="EUA87320.1"/>
    <property type="molecule type" value="Genomic_DNA"/>
</dbReference>
<comment type="caution">
    <text evidence="2">The sequence shown here is derived from an EMBL/GenBank/DDBJ whole genome shotgun (WGS) entry which is preliminary data.</text>
</comment>
<reference evidence="2 3" key="1">
    <citation type="submission" date="2014-01" db="EMBL/GenBank/DDBJ databases">
        <authorList>
            <person name="Dobos K."/>
            <person name="Lenaerts A."/>
            <person name="Ordway D."/>
            <person name="DeGroote M.A."/>
            <person name="Parker T."/>
            <person name="Sizemore C."/>
            <person name="Tallon L.J."/>
            <person name="Sadzewicz L.K."/>
            <person name="Sengamalay N."/>
            <person name="Fraser C.M."/>
            <person name="Hine E."/>
            <person name="Shefchek K.A."/>
            <person name="Das S.P."/>
            <person name="Tettelin H."/>
        </authorList>
    </citation>
    <scope>NUCLEOTIDE SEQUENCE [LARGE SCALE GENOMIC DNA]</scope>
    <source>
        <strain evidence="2 3">Harvey</strain>
    </source>
</reference>
<gene>
    <name evidence="2" type="ORF">I551_6206</name>
</gene>
<keyword evidence="3" id="KW-1185">Reference proteome</keyword>
<organism evidence="2 3">
    <name type="scientific">Mycobacterium ulcerans str. Harvey</name>
    <dbReference type="NCBI Taxonomy" id="1299332"/>
    <lineage>
        <taxon>Bacteria</taxon>
        <taxon>Bacillati</taxon>
        <taxon>Actinomycetota</taxon>
        <taxon>Actinomycetes</taxon>
        <taxon>Mycobacteriales</taxon>
        <taxon>Mycobacteriaceae</taxon>
        <taxon>Mycobacterium</taxon>
        <taxon>Mycobacterium ulcerans group</taxon>
    </lineage>
</organism>
<evidence type="ECO:0000313" key="2">
    <source>
        <dbReference type="EMBL" id="EUA87320.1"/>
    </source>
</evidence>
<evidence type="ECO:0000256" key="1">
    <source>
        <dbReference type="SAM" id="MobiDB-lite"/>
    </source>
</evidence>
<evidence type="ECO:0000313" key="3">
    <source>
        <dbReference type="Proteomes" id="UP000020681"/>
    </source>
</evidence>
<proteinExistence type="predicted"/>
<dbReference type="Proteomes" id="UP000020681">
    <property type="component" value="Unassembled WGS sequence"/>
</dbReference>